<accession>A0A345ARS1</accession>
<dbReference type="EMBL" id="MH431931">
    <property type="protein sequence ID" value="AXF39525.1"/>
    <property type="molecule type" value="Genomic_DNA"/>
</dbReference>
<dbReference type="Proteomes" id="UP000255898">
    <property type="component" value="Segment"/>
</dbReference>
<reference evidence="2" key="1">
    <citation type="submission" date="2018-06" db="EMBL/GenBank/DDBJ databases">
        <authorList>
            <person name="Merrill B.D."/>
            <person name="Payne A.M."/>
            <person name="Hilton J.A."/>
            <person name="Ward A.T."/>
            <person name="Fajardo C.P."/>
            <person name="Imahara C."/>
            <person name="Hope S."/>
            <person name="Tsourkas P.K."/>
        </authorList>
    </citation>
    <scope>NUCLEOTIDE SEQUENCE [LARGE SCALE GENOMIC DNA]</scope>
</reference>
<evidence type="ECO:0000313" key="2">
    <source>
        <dbReference type="Proteomes" id="UP000255898"/>
    </source>
</evidence>
<name>A0A345ARS1_9CAUD</name>
<evidence type="ECO:0000313" key="1">
    <source>
        <dbReference type="EMBL" id="AXF39525.1"/>
    </source>
</evidence>
<protein>
    <submittedName>
        <fullName evidence="1">Uncharacterized protein</fullName>
    </submittedName>
</protein>
<proteinExistence type="predicted"/>
<keyword evidence="2" id="KW-1185">Reference proteome</keyword>
<organism evidence="1 2">
    <name type="scientific">Paenibacillus phage Yyerffej</name>
    <dbReference type="NCBI Taxonomy" id="2249780"/>
    <lineage>
        <taxon>Viruses</taxon>
        <taxon>Duplodnaviria</taxon>
        <taxon>Heunggongvirae</taxon>
        <taxon>Uroviricota</taxon>
        <taxon>Caudoviricetes</taxon>
        <taxon>Fernvirus</taxon>
        <taxon>Fernvirus yyerffej</taxon>
    </lineage>
</organism>
<gene>
    <name evidence="1" type="ORF">YERFFEJ_37</name>
</gene>
<sequence length="95" mass="10886">MKKYVIRLKTKELMKAQIDKDISSDAKLAELMNVNVTQIWRAKLPVSDKRHNTPGNQFIAGVMQVFGGKFDDFFYIEEIVDQKKANKPGEQKNAV</sequence>